<organism evidence="2">
    <name type="scientific">Arcella intermedia</name>
    <dbReference type="NCBI Taxonomy" id="1963864"/>
    <lineage>
        <taxon>Eukaryota</taxon>
        <taxon>Amoebozoa</taxon>
        <taxon>Tubulinea</taxon>
        <taxon>Elardia</taxon>
        <taxon>Arcellinida</taxon>
        <taxon>Sphaerothecina</taxon>
        <taxon>Arcellidae</taxon>
        <taxon>Arcella</taxon>
    </lineage>
</organism>
<dbReference type="GO" id="GO:0015629">
    <property type="term" value="C:actin cytoskeleton"/>
    <property type="evidence" value="ECO:0007669"/>
    <property type="project" value="TreeGrafter"/>
</dbReference>
<dbReference type="PANTHER" id="PTHR47385:SF14">
    <property type="entry name" value="TRANSGELIN"/>
    <property type="match status" value="1"/>
</dbReference>
<dbReference type="Pfam" id="PF00307">
    <property type="entry name" value="CH"/>
    <property type="match status" value="1"/>
</dbReference>
<name>A0A6B2LRX6_9EUKA</name>
<dbReference type="InterPro" id="IPR001715">
    <property type="entry name" value="CH_dom"/>
</dbReference>
<dbReference type="Gene3D" id="1.10.418.10">
    <property type="entry name" value="Calponin-like domain"/>
    <property type="match status" value="1"/>
</dbReference>
<dbReference type="InterPro" id="IPR036872">
    <property type="entry name" value="CH_dom_sf"/>
</dbReference>
<protein>
    <recommendedName>
        <fullName evidence="1">Calponin-homology (CH) domain-containing protein</fullName>
    </recommendedName>
</protein>
<dbReference type="InterPro" id="IPR050606">
    <property type="entry name" value="Calponin-like"/>
</dbReference>
<reference evidence="2" key="1">
    <citation type="journal article" date="2020" name="J. Eukaryot. Microbiol.">
        <title>De novo Sequencing, Assembly and Annotation of the Transcriptome for the Free-Living Testate Amoeba Arcella intermedia.</title>
        <authorList>
            <person name="Ribeiro G.M."/>
            <person name="Porfirio-Sousa A.L."/>
            <person name="Maurer-Alcala X.X."/>
            <person name="Katz L.A."/>
            <person name="Lahr D.J.G."/>
        </authorList>
    </citation>
    <scope>NUCLEOTIDE SEQUENCE</scope>
</reference>
<sequence>MNPEQEKESLEFISQVLGSTVASFDDLKSGAILCDFFNKLKPGTIKKINRQRMPFFQMENIGSYLEACRSIGIESQYLFVTVDLFEAKNLAIVALNILAVKRHFGYGFEKSSGSAGTVFDRYQ</sequence>
<dbReference type="GO" id="GO:0051015">
    <property type="term" value="F:actin filament binding"/>
    <property type="evidence" value="ECO:0007669"/>
    <property type="project" value="TreeGrafter"/>
</dbReference>
<evidence type="ECO:0000313" key="2">
    <source>
        <dbReference type="EMBL" id="NDV39617.1"/>
    </source>
</evidence>
<dbReference type="SMART" id="SM00033">
    <property type="entry name" value="CH"/>
    <property type="match status" value="1"/>
</dbReference>
<feature type="domain" description="Calponin-homology (CH)" evidence="1">
    <location>
        <begin position="3"/>
        <end position="104"/>
    </location>
</feature>
<evidence type="ECO:0000259" key="1">
    <source>
        <dbReference type="PROSITE" id="PS50021"/>
    </source>
</evidence>
<dbReference type="PANTHER" id="PTHR47385">
    <property type="entry name" value="CALPONIN"/>
    <property type="match status" value="1"/>
</dbReference>
<dbReference type="EMBL" id="GIBP01010648">
    <property type="protein sequence ID" value="NDV39617.1"/>
    <property type="molecule type" value="Transcribed_RNA"/>
</dbReference>
<dbReference type="GO" id="GO:0007015">
    <property type="term" value="P:actin filament organization"/>
    <property type="evidence" value="ECO:0007669"/>
    <property type="project" value="TreeGrafter"/>
</dbReference>
<dbReference type="PRINTS" id="PR00888">
    <property type="entry name" value="SM22CALPONIN"/>
</dbReference>
<dbReference type="AlphaFoldDB" id="A0A6B2LRX6"/>
<dbReference type="InterPro" id="IPR003096">
    <property type="entry name" value="SM22_calponin"/>
</dbReference>
<accession>A0A6B2LRX6</accession>
<proteinExistence type="predicted"/>
<dbReference type="SUPFAM" id="SSF47576">
    <property type="entry name" value="Calponin-homology domain, CH-domain"/>
    <property type="match status" value="1"/>
</dbReference>
<dbReference type="PROSITE" id="PS50021">
    <property type="entry name" value="CH"/>
    <property type="match status" value="1"/>
</dbReference>